<dbReference type="InterPro" id="IPR029068">
    <property type="entry name" value="Glyas_Bleomycin-R_OHBP_Dase"/>
</dbReference>
<dbReference type="InterPro" id="IPR004360">
    <property type="entry name" value="Glyas_Fos-R_dOase_dom"/>
</dbReference>
<dbReference type="PANTHER" id="PTHR36503:SF3">
    <property type="entry name" value="BLR0126 PROTEIN"/>
    <property type="match status" value="1"/>
</dbReference>
<evidence type="ECO:0000313" key="2">
    <source>
        <dbReference type="EMBL" id="MFC4831483.1"/>
    </source>
</evidence>
<organism evidence="2 3">
    <name type="scientific">Actinomycetospora chibensis</name>
    <dbReference type="NCBI Taxonomy" id="663606"/>
    <lineage>
        <taxon>Bacteria</taxon>
        <taxon>Bacillati</taxon>
        <taxon>Actinomycetota</taxon>
        <taxon>Actinomycetes</taxon>
        <taxon>Pseudonocardiales</taxon>
        <taxon>Pseudonocardiaceae</taxon>
        <taxon>Actinomycetospora</taxon>
    </lineage>
</organism>
<dbReference type="Gene3D" id="3.10.180.10">
    <property type="entry name" value="2,3-Dihydroxybiphenyl 1,2-Dioxygenase, domain 1"/>
    <property type="match status" value="1"/>
</dbReference>
<protein>
    <submittedName>
        <fullName evidence="2">VOC family protein</fullName>
    </submittedName>
</protein>
<name>A0ABV9RBC5_9PSEU</name>
<dbReference type="PROSITE" id="PS51819">
    <property type="entry name" value="VOC"/>
    <property type="match status" value="1"/>
</dbReference>
<accession>A0ABV9RBC5</accession>
<dbReference type="RefSeq" id="WP_274191060.1">
    <property type="nucleotide sequence ID" value="NZ_BAABHN010000005.1"/>
</dbReference>
<sequence>MTFTVALPVRDRRIAHDFYRRVLDLETVGSEIADDGLPEPLRLVLGPGVTLMLIPRDGFGFVSADHEVAPDGVSECLLALGVATPAEVDAVTERVRSAGNAVKAEPGDPGWGYQSTFTDPDGHLWMARVD</sequence>
<evidence type="ECO:0000259" key="1">
    <source>
        <dbReference type="PROSITE" id="PS51819"/>
    </source>
</evidence>
<comment type="caution">
    <text evidence="2">The sequence shown here is derived from an EMBL/GenBank/DDBJ whole genome shotgun (WGS) entry which is preliminary data.</text>
</comment>
<dbReference type="InterPro" id="IPR037523">
    <property type="entry name" value="VOC_core"/>
</dbReference>
<proteinExistence type="predicted"/>
<reference evidence="3" key="1">
    <citation type="journal article" date="2019" name="Int. J. Syst. Evol. Microbiol.">
        <title>The Global Catalogue of Microorganisms (GCM) 10K type strain sequencing project: providing services to taxonomists for standard genome sequencing and annotation.</title>
        <authorList>
            <consortium name="The Broad Institute Genomics Platform"/>
            <consortium name="The Broad Institute Genome Sequencing Center for Infectious Disease"/>
            <person name="Wu L."/>
            <person name="Ma J."/>
        </authorList>
    </citation>
    <scope>NUCLEOTIDE SEQUENCE [LARGE SCALE GENOMIC DNA]</scope>
    <source>
        <strain evidence="3">CCUG 50347</strain>
    </source>
</reference>
<dbReference type="Pfam" id="PF00903">
    <property type="entry name" value="Glyoxalase"/>
    <property type="match status" value="1"/>
</dbReference>
<feature type="domain" description="VOC" evidence="1">
    <location>
        <begin position="1"/>
        <end position="130"/>
    </location>
</feature>
<dbReference type="PANTHER" id="PTHR36503">
    <property type="entry name" value="BLR2520 PROTEIN"/>
    <property type="match status" value="1"/>
</dbReference>
<keyword evidence="3" id="KW-1185">Reference proteome</keyword>
<evidence type="ECO:0000313" key="3">
    <source>
        <dbReference type="Proteomes" id="UP001595909"/>
    </source>
</evidence>
<dbReference type="Proteomes" id="UP001595909">
    <property type="component" value="Unassembled WGS sequence"/>
</dbReference>
<gene>
    <name evidence="2" type="ORF">ACFPEL_03570</name>
</gene>
<dbReference type="EMBL" id="JBHSIM010000005">
    <property type="protein sequence ID" value="MFC4831483.1"/>
    <property type="molecule type" value="Genomic_DNA"/>
</dbReference>
<dbReference type="SUPFAM" id="SSF54593">
    <property type="entry name" value="Glyoxalase/Bleomycin resistance protein/Dihydroxybiphenyl dioxygenase"/>
    <property type="match status" value="1"/>
</dbReference>